<feature type="transmembrane region" description="Helical" evidence="7">
    <location>
        <begin position="191"/>
        <end position="208"/>
    </location>
</feature>
<dbReference type="CDD" id="cd17503">
    <property type="entry name" value="MFS_LmrB_MDR_like"/>
    <property type="match status" value="1"/>
</dbReference>
<evidence type="ECO:0000313" key="10">
    <source>
        <dbReference type="Proteomes" id="UP000216101"/>
    </source>
</evidence>
<dbReference type="InterPro" id="IPR011701">
    <property type="entry name" value="MFS"/>
</dbReference>
<evidence type="ECO:0000256" key="1">
    <source>
        <dbReference type="ARBA" id="ARBA00004651"/>
    </source>
</evidence>
<feature type="transmembrane region" description="Helical" evidence="7">
    <location>
        <begin position="253"/>
        <end position="271"/>
    </location>
</feature>
<dbReference type="GO" id="GO:0022857">
    <property type="term" value="F:transmembrane transporter activity"/>
    <property type="evidence" value="ECO:0007669"/>
    <property type="project" value="InterPro"/>
</dbReference>
<feature type="transmembrane region" description="Helical" evidence="7">
    <location>
        <begin position="103"/>
        <end position="122"/>
    </location>
</feature>
<feature type="transmembrane region" description="Helical" evidence="7">
    <location>
        <begin position="351"/>
        <end position="373"/>
    </location>
</feature>
<dbReference type="InterPro" id="IPR036259">
    <property type="entry name" value="MFS_trans_sf"/>
</dbReference>
<evidence type="ECO:0000313" key="9">
    <source>
        <dbReference type="EMBL" id="OZY85703.1"/>
    </source>
</evidence>
<feature type="transmembrane region" description="Helical" evidence="7">
    <location>
        <begin position="220"/>
        <end position="241"/>
    </location>
</feature>
<feature type="transmembrane region" description="Helical" evidence="7">
    <location>
        <begin position="379"/>
        <end position="396"/>
    </location>
</feature>
<evidence type="ECO:0000256" key="6">
    <source>
        <dbReference type="ARBA" id="ARBA00023136"/>
    </source>
</evidence>
<evidence type="ECO:0000256" key="4">
    <source>
        <dbReference type="ARBA" id="ARBA00022692"/>
    </source>
</evidence>
<gene>
    <name evidence="9" type="ORF">CBP51_01220</name>
</gene>
<keyword evidence="5 7" id="KW-1133">Transmembrane helix</keyword>
<feature type="transmembrane region" description="Helical" evidence="7">
    <location>
        <begin position="36"/>
        <end position="59"/>
    </location>
</feature>
<organism evidence="9 10">
    <name type="scientific">Cellvibrio mixtus</name>
    <dbReference type="NCBI Taxonomy" id="39650"/>
    <lineage>
        <taxon>Bacteria</taxon>
        <taxon>Pseudomonadati</taxon>
        <taxon>Pseudomonadota</taxon>
        <taxon>Gammaproteobacteria</taxon>
        <taxon>Cellvibrionales</taxon>
        <taxon>Cellvibrionaceae</taxon>
        <taxon>Cellvibrio</taxon>
    </lineage>
</organism>
<feature type="transmembrane region" description="Helical" evidence="7">
    <location>
        <begin position="71"/>
        <end position="91"/>
    </location>
</feature>
<dbReference type="PROSITE" id="PS50850">
    <property type="entry name" value="MFS"/>
    <property type="match status" value="1"/>
</dbReference>
<feature type="transmembrane region" description="Helical" evidence="7">
    <location>
        <begin position="457"/>
        <end position="480"/>
    </location>
</feature>
<reference evidence="10" key="1">
    <citation type="submission" date="2017-05" db="EMBL/GenBank/DDBJ databases">
        <authorList>
            <person name="Barney B.M."/>
        </authorList>
    </citation>
    <scope>NUCLEOTIDE SEQUENCE [LARGE SCALE GENOMIC DNA]</scope>
    <source>
        <strain evidence="10">PSBB022</strain>
    </source>
</reference>
<dbReference type="Proteomes" id="UP000216101">
    <property type="component" value="Unassembled WGS sequence"/>
</dbReference>
<evidence type="ECO:0000256" key="2">
    <source>
        <dbReference type="ARBA" id="ARBA00022448"/>
    </source>
</evidence>
<comment type="caution">
    <text evidence="9">The sequence shown here is derived from an EMBL/GenBank/DDBJ whole genome shotgun (WGS) entry which is preliminary data.</text>
</comment>
<dbReference type="Gene3D" id="1.20.1720.10">
    <property type="entry name" value="Multidrug resistance protein D"/>
    <property type="match status" value="1"/>
</dbReference>
<keyword evidence="2" id="KW-0813">Transport</keyword>
<dbReference type="AlphaFoldDB" id="A0A266Q746"/>
<dbReference type="InterPro" id="IPR020846">
    <property type="entry name" value="MFS_dom"/>
</dbReference>
<accession>A0A266Q746</accession>
<dbReference type="SUPFAM" id="SSF103473">
    <property type="entry name" value="MFS general substrate transporter"/>
    <property type="match status" value="1"/>
</dbReference>
<evidence type="ECO:0000256" key="7">
    <source>
        <dbReference type="SAM" id="Phobius"/>
    </source>
</evidence>
<feature type="transmembrane region" description="Helical" evidence="7">
    <location>
        <begin position="161"/>
        <end position="185"/>
    </location>
</feature>
<name>A0A266Q746_9GAMM</name>
<evidence type="ECO:0000256" key="3">
    <source>
        <dbReference type="ARBA" id="ARBA00022475"/>
    </source>
</evidence>
<dbReference type="PANTHER" id="PTHR42718:SF46">
    <property type="entry name" value="BLR6921 PROTEIN"/>
    <property type="match status" value="1"/>
</dbReference>
<feature type="transmembrane region" description="Helical" evidence="7">
    <location>
        <begin position="427"/>
        <end position="445"/>
    </location>
</feature>
<dbReference type="EMBL" id="NHNI01000001">
    <property type="protein sequence ID" value="OZY85703.1"/>
    <property type="molecule type" value="Genomic_DNA"/>
</dbReference>
<protein>
    <submittedName>
        <fullName evidence="9">MFS transporter</fullName>
    </submittedName>
</protein>
<feature type="domain" description="Major facilitator superfamily (MFS) profile" evidence="8">
    <location>
        <begin position="37"/>
        <end position="485"/>
    </location>
</feature>
<keyword evidence="6 7" id="KW-0472">Membrane</keyword>
<proteinExistence type="predicted"/>
<dbReference type="PRINTS" id="PR01036">
    <property type="entry name" value="TCRTETB"/>
</dbReference>
<evidence type="ECO:0000259" key="8">
    <source>
        <dbReference type="PROSITE" id="PS50850"/>
    </source>
</evidence>
<dbReference type="STRING" id="1209072.GCA_000766945_01325"/>
<feature type="transmembrane region" description="Helical" evidence="7">
    <location>
        <begin position="128"/>
        <end position="149"/>
    </location>
</feature>
<dbReference type="PANTHER" id="PTHR42718">
    <property type="entry name" value="MAJOR FACILITATOR SUPERFAMILY MULTIDRUG TRANSPORTER MFSC"/>
    <property type="match status" value="1"/>
</dbReference>
<comment type="subcellular location">
    <subcellularLocation>
        <location evidence="1">Cell membrane</location>
        <topology evidence="1">Multi-pass membrane protein</topology>
    </subcellularLocation>
</comment>
<dbReference type="Pfam" id="PF07690">
    <property type="entry name" value="MFS_1"/>
    <property type="match status" value="1"/>
</dbReference>
<keyword evidence="10" id="KW-1185">Reference proteome</keyword>
<feature type="transmembrane region" description="Helical" evidence="7">
    <location>
        <begin position="321"/>
        <end position="339"/>
    </location>
</feature>
<feature type="transmembrane region" description="Helical" evidence="7">
    <location>
        <begin position="292"/>
        <end position="315"/>
    </location>
</feature>
<dbReference type="GO" id="GO:0005886">
    <property type="term" value="C:plasma membrane"/>
    <property type="evidence" value="ECO:0007669"/>
    <property type="project" value="UniProtKB-SubCell"/>
</dbReference>
<keyword evidence="3" id="KW-1003">Cell membrane</keyword>
<sequence length="499" mass="53516">MNKISHVNSTFDDRYIGNPVEKPVKNAVDIATVKRYLPWLVAIALFMEHLNATILNTAVPAIAASLEVTPLSLKAVVSCYVLSLAVGIPVSGWMADRFGTRRIFAAAVGIFTFASILCGLAQNVPMLVAARILQGIGAAMMLPVGRLAIVRTFPKSELLAAMNFVIIPALIGPLLGPTIGGLIVYWLPWQAIFFVNVPVGVIALWLIHRHMPDYRSDDPPPLDIIGLVLFGCGIALLSWVLEIFGEHYLDATLIGILIGLSLTLLAAYGLHARQHIYPLLQLALFKTRTFRVAVAGGFITRLGLGGMPFLLPLLYQVGLGLPAWQSGLLLMPAAAAAMFMKVISIRLLKQFGYRSVLIVNTLLIGTTIMLFATVNSSTAIGWIIALSLAQGLFNSLQYSSMNSMAYADVSSEQASMASTIASSLQQLSISFGLAFASIIAGLYLGDSPQSDRIALTNALHNAFLTLGGLTIISSLSFWSLRKNDGDNVSRGMEENGSAG</sequence>
<dbReference type="Gene3D" id="1.20.1250.20">
    <property type="entry name" value="MFS general substrate transporter like domains"/>
    <property type="match status" value="1"/>
</dbReference>
<keyword evidence="4 7" id="KW-0812">Transmembrane</keyword>
<evidence type="ECO:0000256" key="5">
    <source>
        <dbReference type="ARBA" id="ARBA00022989"/>
    </source>
</evidence>